<sequence length="64" mass="6893">MPCTRAAQNLGSSSLAAASQADAFIHCPFRRYDGCKDGVGGKGYARNSMIRHLNDKHLLRGDGK</sequence>
<accession>A0AAD4SXH5</accession>
<feature type="non-terminal residue" evidence="1">
    <location>
        <position position="64"/>
    </location>
</feature>
<protein>
    <submittedName>
        <fullName evidence="1">Uncharacterized protein</fullName>
    </submittedName>
</protein>
<evidence type="ECO:0000313" key="2">
    <source>
        <dbReference type="Proteomes" id="UP001202328"/>
    </source>
</evidence>
<name>A0AAD4SXH5_9MAGN</name>
<dbReference type="Proteomes" id="UP001202328">
    <property type="component" value="Unassembled WGS sequence"/>
</dbReference>
<proteinExistence type="predicted"/>
<dbReference type="AlphaFoldDB" id="A0AAD4SXH5"/>
<gene>
    <name evidence="1" type="ORF">MKW98_001470</name>
</gene>
<keyword evidence="2" id="KW-1185">Reference proteome</keyword>
<comment type="caution">
    <text evidence="1">The sequence shown here is derived from an EMBL/GenBank/DDBJ whole genome shotgun (WGS) entry which is preliminary data.</text>
</comment>
<organism evidence="1 2">
    <name type="scientific">Papaver atlanticum</name>
    <dbReference type="NCBI Taxonomy" id="357466"/>
    <lineage>
        <taxon>Eukaryota</taxon>
        <taxon>Viridiplantae</taxon>
        <taxon>Streptophyta</taxon>
        <taxon>Embryophyta</taxon>
        <taxon>Tracheophyta</taxon>
        <taxon>Spermatophyta</taxon>
        <taxon>Magnoliopsida</taxon>
        <taxon>Ranunculales</taxon>
        <taxon>Papaveraceae</taxon>
        <taxon>Papaveroideae</taxon>
        <taxon>Papaver</taxon>
    </lineage>
</organism>
<dbReference type="EMBL" id="JAJJMB010008074">
    <property type="protein sequence ID" value="KAI3925616.1"/>
    <property type="molecule type" value="Genomic_DNA"/>
</dbReference>
<evidence type="ECO:0000313" key="1">
    <source>
        <dbReference type="EMBL" id="KAI3925616.1"/>
    </source>
</evidence>
<reference evidence="1" key="1">
    <citation type="submission" date="2022-04" db="EMBL/GenBank/DDBJ databases">
        <title>A functionally conserved STORR gene fusion in Papaver species that diverged 16.8 million years ago.</title>
        <authorList>
            <person name="Catania T."/>
        </authorList>
    </citation>
    <scope>NUCLEOTIDE SEQUENCE</scope>
    <source>
        <strain evidence="1">S-188037</strain>
    </source>
</reference>